<dbReference type="InterPro" id="IPR003439">
    <property type="entry name" value="ABC_transporter-like_ATP-bd"/>
</dbReference>
<dbReference type="FunFam" id="3.40.50.300:FF:000967">
    <property type="entry name" value="ABC multidrug transporter mdr4"/>
    <property type="match status" value="1"/>
</dbReference>
<reference evidence="12 13" key="1">
    <citation type="journal article" date="2016" name="Genome Biol. Evol.">
        <title>Gene Family Evolution Reflects Adaptation to Soil Environmental Stressors in the Genome of the Collembolan Orchesella cincta.</title>
        <authorList>
            <person name="Faddeeva-Vakhrusheva A."/>
            <person name="Derks M.F."/>
            <person name="Anvar S.Y."/>
            <person name="Agamennone V."/>
            <person name="Suring W."/>
            <person name="Smit S."/>
            <person name="van Straalen N.M."/>
            <person name="Roelofs D."/>
        </authorList>
    </citation>
    <scope>NUCLEOTIDE SEQUENCE [LARGE SCALE GENOMIC DNA]</scope>
    <source>
        <tissue evidence="12">Mixed pool</tissue>
    </source>
</reference>
<comment type="subcellular location">
    <subcellularLocation>
        <location evidence="1">Membrane</location>
        <topology evidence="1">Multi-pass membrane protein</topology>
    </subcellularLocation>
</comment>
<evidence type="ECO:0000256" key="9">
    <source>
        <dbReference type="SAM" id="Phobius"/>
    </source>
</evidence>
<dbReference type="PROSITE" id="PS50893">
    <property type="entry name" value="ABC_TRANSPORTER_2"/>
    <property type="match status" value="1"/>
</dbReference>
<feature type="transmembrane region" description="Helical" evidence="9">
    <location>
        <begin position="366"/>
        <end position="389"/>
    </location>
</feature>
<keyword evidence="6" id="KW-0067">ATP-binding</keyword>
<feature type="transmembrane region" description="Helical" evidence="9">
    <location>
        <begin position="479"/>
        <end position="496"/>
    </location>
</feature>
<dbReference type="CDD" id="cd03249">
    <property type="entry name" value="ABC_MTABC3_MDL1_MDL2"/>
    <property type="match status" value="1"/>
</dbReference>
<dbReference type="SUPFAM" id="SSF52540">
    <property type="entry name" value="P-loop containing nucleoside triphosphate hydrolases"/>
    <property type="match status" value="1"/>
</dbReference>
<dbReference type="InterPro" id="IPR039421">
    <property type="entry name" value="Type_1_exporter"/>
</dbReference>
<evidence type="ECO:0000256" key="7">
    <source>
        <dbReference type="ARBA" id="ARBA00022989"/>
    </source>
</evidence>
<evidence type="ECO:0000313" key="12">
    <source>
        <dbReference type="EMBL" id="ODM95433.1"/>
    </source>
</evidence>
<keyword evidence="5" id="KW-0547">Nucleotide-binding</keyword>
<evidence type="ECO:0000256" key="1">
    <source>
        <dbReference type="ARBA" id="ARBA00004141"/>
    </source>
</evidence>
<keyword evidence="13" id="KW-1185">Reference proteome</keyword>
<feature type="non-terminal residue" evidence="12">
    <location>
        <position position="551"/>
    </location>
</feature>
<gene>
    <name evidence="12" type="ORF">Ocin01_11252</name>
</gene>
<keyword evidence="4 9" id="KW-0812">Transmembrane</keyword>
<feature type="non-terminal residue" evidence="12">
    <location>
        <position position="1"/>
    </location>
</feature>
<dbReference type="GO" id="GO:0090374">
    <property type="term" value="P:oligopeptide export from mitochondrion"/>
    <property type="evidence" value="ECO:0007669"/>
    <property type="project" value="TreeGrafter"/>
</dbReference>
<comment type="similarity">
    <text evidence="2">Belongs to the ABC transporter superfamily. ABCB family. Multidrug resistance exporter (TC 3.A.1.201) subfamily.</text>
</comment>
<dbReference type="InterPro" id="IPR003593">
    <property type="entry name" value="AAA+_ATPase"/>
</dbReference>
<sequence>ESEINSLSEEGIFPTGKSKGDIEFKNIRFSYPSRPGVTVLENVSLRVKPGQTVALVGASDGHIKLVTSEIELFLFIISNHLNIGCGKSTCVQLLQRLYDPAEGEITFDGVDIRQLNVKWLRSQMGVVGQEPVLFNTTIAKNISFGLTGVSQEEIEAAAKQAYAHNFIMQLPQGYDTRVGERGASLSGGQKQRVAISRQVSALVRNPSALLLDEATSALDFQSESIVQAALERASQGRSTIIIAHRLSTIRAADVIYVVDKDCGTRTHTELMEKRGRYYQLVLSQEESEIMRGDAAEEPEGEVLEDNFVEEYMDTEPGTGRITSRTRLISVTSADSIPKPMEDKEEEKKESESVSFFRLWKANLQEWPYLLIVVLCSIVKGLQLPAYAYIFGDFIQKMLVGFSGECFTYRVRKQLFSCLLEQDISFFDESQNTVGKLTARLSTDASSIRGATGSRMAGVLQAFAIVIGAGFMSFYYLPNMAAVTIVFVPVMIYISFVEGKVMNSDNVIERDSIESSCNIAVEALNNIRTVASLGAEEQFMEMYEEALAASHR</sequence>
<evidence type="ECO:0000256" key="4">
    <source>
        <dbReference type="ARBA" id="ARBA00022692"/>
    </source>
</evidence>
<dbReference type="PANTHER" id="PTHR43394">
    <property type="entry name" value="ATP-DEPENDENT PERMEASE MDL1, MITOCHONDRIAL"/>
    <property type="match status" value="1"/>
</dbReference>
<evidence type="ECO:0000256" key="6">
    <source>
        <dbReference type="ARBA" id="ARBA00022840"/>
    </source>
</evidence>
<dbReference type="STRING" id="48709.A0A1D2MQV7"/>
<dbReference type="PANTHER" id="PTHR43394:SF27">
    <property type="entry name" value="ATP-DEPENDENT TRANSLOCASE ABCB1-LIKE"/>
    <property type="match status" value="1"/>
</dbReference>
<evidence type="ECO:0000256" key="8">
    <source>
        <dbReference type="ARBA" id="ARBA00023136"/>
    </source>
</evidence>
<dbReference type="OrthoDB" id="6500128at2759"/>
<dbReference type="InterPro" id="IPR017871">
    <property type="entry name" value="ABC_transporter-like_CS"/>
</dbReference>
<dbReference type="Pfam" id="PF00664">
    <property type="entry name" value="ABC_membrane"/>
    <property type="match status" value="1"/>
</dbReference>
<dbReference type="EMBL" id="LJIJ01000675">
    <property type="protein sequence ID" value="ODM95433.1"/>
    <property type="molecule type" value="Genomic_DNA"/>
</dbReference>
<dbReference type="SMART" id="SM00382">
    <property type="entry name" value="AAA"/>
    <property type="match status" value="1"/>
</dbReference>
<dbReference type="SUPFAM" id="SSF90123">
    <property type="entry name" value="ABC transporter transmembrane region"/>
    <property type="match status" value="1"/>
</dbReference>
<dbReference type="InterPro" id="IPR011527">
    <property type="entry name" value="ABC1_TM_dom"/>
</dbReference>
<dbReference type="InterPro" id="IPR036640">
    <property type="entry name" value="ABC1_TM_sf"/>
</dbReference>
<dbReference type="PROSITE" id="PS00211">
    <property type="entry name" value="ABC_TRANSPORTER_1"/>
    <property type="match status" value="1"/>
</dbReference>
<dbReference type="GO" id="GO:0005524">
    <property type="term" value="F:ATP binding"/>
    <property type="evidence" value="ECO:0007669"/>
    <property type="project" value="UniProtKB-KW"/>
</dbReference>
<keyword evidence="3" id="KW-0813">Transport</keyword>
<dbReference type="Proteomes" id="UP000094527">
    <property type="component" value="Unassembled WGS sequence"/>
</dbReference>
<evidence type="ECO:0000259" key="11">
    <source>
        <dbReference type="PROSITE" id="PS50929"/>
    </source>
</evidence>
<feature type="domain" description="ABC transmembrane type-1" evidence="11">
    <location>
        <begin position="389"/>
        <end position="551"/>
    </location>
</feature>
<dbReference type="Pfam" id="PF00005">
    <property type="entry name" value="ABC_tran"/>
    <property type="match status" value="1"/>
</dbReference>
<evidence type="ECO:0000256" key="5">
    <source>
        <dbReference type="ARBA" id="ARBA00022741"/>
    </source>
</evidence>
<accession>A0A1D2MQV7</accession>
<evidence type="ECO:0000256" key="3">
    <source>
        <dbReference type="ARBA" id="ARBA00022448"/>
    </source>
</evidence>
<organism evidence="12 13">
    <name type="scientific">Orchesella cincta</name>
    <name type="common">Springtail</name>
    <name type="synonym">Podura cincta</name>
    <dbReference type="NCBI Taxonomy" id="48709"/>
    <lineage>
        <taxon>Eukaryota</taxon>
        <taxon>Metazoa</taxon>
        <taxon>Ecdysozoa</taxon>
        <taxon>Arthropoda</taxon>
        <taxon>Hexapoda</taxon>
        <taxon>Collembola</taxon>
        <taxon>Entomobryomorpha</taxon>
        <taxon>Entomobryoidea</taxon>
        <taxon>Orchesellidae</taxon>
        <taxon>Orchesellinae</taxon>
        <taxon>Orchesella</taxon>
    </lineage>
</organism>
<dbReference type="GO" id="GO:0015421">
    <property type="term" value="F:ABC-type oligopeptide transporter activity"/>
    <property type="evidence" value="ECO:0007669"/>
    <property type="project" value="TreeGrafter"/>
</dbReference>
<proteinExistence type="inferred from homology"/>
<dbReference type="Gene3D" id="3.40.50.300">
    <property type="entry name" value="P-loop containing nucleotide triphosphate hydrolases"/>
    <property type="match status" value="1"/>
</dbReference>
<evidence type="ECO:0000313" key="13">
    <source>
        <dbReference type="Proteomes" id="UP000094527"/>
    </source>
</evidence>
<dbReference type="GO" id="GO:0016887">
    <property type="term" value="F:ATP hydrolysis activity"/>
    <property type="evidence" value="ECO:0007669"/>
    <property type="project" value="InterPro"/>
</dbReference>
<comment type="caution">
    <text evidence="12">The sequence shown here is derived from an EMBL/GenBank/DDBJ whole genome shotgun (WGS) entry which is preliminary data.</text>
</comment>
<protein>
    <submittedName>
        <fullName evidence="12">Multidrug resistance protein 1</fullName>
    </submittedName>
</protein>
<dbReference type="GO" id="GO:0005743">
    <property type="term" value="C:mitochondrial inner membrane"/>
    <property type="evidence" value="ECO:0007669"/>
    <property type="project" value="TreeGrafter"/>
</dbReference>
<keyword evidence="8 9" id="KW-0472">Membrane</keyword>
<feature type="transmembrane region" description="Helical" evidence="9">
    <location>
        <begin position="455"/>
        <end position="473"/>
    </location>
</feature>
<name>A0A1D2MQV7_ORCCI</name>
<keyword evidence="7 9" id="KW-1133">Transmembrane helix</keyword>
<feature type="domain" description="ABC transporter" evidence="10">
    <location>
        <begin position="22"/>
        <end position="283"/>
    </location>
</feature>
<dbReference type="PROSITE" id="PS50929">
    <property type="entry name" value="ABC_TM1F"/>
    <property type="match status" value="1"/>
</dbReference>
<dbReference type="Gene3D" id="1.20.1560.10">
    <property type="entry name" value="ABC transporter type 1, transmembrane domain"/>
    <property type="match status" value="1"/>
</dbReference>
<dbReference type="InterPro" id="IPR027417">
    <property type="entry name" value="P-loop_NTPase"/>
</dbReference>
<evidence type="ECO:0000259" key="10">
    <source>
        <dbReference type="PROSITE" id="PS50893"/>
    </source>
</evidence>
<dbReference type="OMA" id="EACHIVM"/>
<dbReference type="CDD" id="cd18578">
    <property type="entry name" value="ABC_6TM_Pgp_ABCB1_D2_like"/>
    <property type="match status" value="1"/>
</dbReference>
<dbReference type="AlphaFoldDB" id="A0A1D2MQV7"/>
<evidence type="ECO:0000256" key="2">
    <source>
        <dbReference type="ARBA" id="ARBA00007577"/>
    </source>
</evidence>